<evidence type="ECO:0000313" key="2">
    <source>
        <dbReference type="Proteomes" id="UP000287766"/>
    </source>
</evidence>
<accession>A0A7Z6ZS59</accession>
<keyword evidence="2" id="KW-1185">Reference proteome</keyword>
<protein>
    <recommendedName>
        <fullName evidence="3">Replication initiation factor</fullName>
    </recommendedName>
</protein>
<dbReference type="AlphaFoldDB" id="A0A7Z6ZS59"/>
<reference evidence="2" key="1">
    <citation type="journal article" date="2018" name="Front. Microbiol.">
        <title>Genome-Based Analysis Reveals the Taxonomy and Diversity of the Family Idiomarinaceae.</title>
        <authorList>
            <person name="Liu Y."/>
            <person name="Lai Q."/>
            <person name="Shao Z."/>
        </authorList>
    </citation>
    <scope>NUCLEOTIDE SEQUENCE [LARGE SCALE GENOMIC DNA]</scope>
    <source>
        <strain evidence="2">KYW314</strain>
    </source>
</reference>
<proteinExistence type="predicted"/>
<sequence>MPKNEPIQKNEDDDNQFDSKKRIDFVVDNDLADKLGAPPCNTAPPKYDKAKVLRSGVDSLYLSFHGVVHPHILKELEEKKTIAADERCRGKAAAALHLADIPFRVMPKGQGLHRYVIMNRHLRIRIAGERSGKAPTLYMEISSEFLSIYGYQNALQMTNAVADHLVSSSNGGSLSRLDLCVDFTTNIDWRLIDPARWVCRSTHRAEYRESDEITGFVFGQSGSVMSRLYDKTREIEKSEKFFFRELWTDCGWSGNDKVWRLEFQLRQEFLKSASQKDPFLLIDVKNSIWRYLTQDWLSLRDQTTDSNHSRWPVADSWHALSQATFNSTPAADLKRVSFVSYPSDKSIFIGALGFLTSFMVKARCESLDEALQKFIPLAARYFANDEKQPLALDEYVCNKLAEKKLRFFQIQASSEGEK</sequence>
<dbReference type="RefSeq" id="WP_169931507.1">
    <property type="nucleotide sequence ID" value="NZ_PIPR01000003.1"/>
</dbReference>
<name>A0A7Z6ZS59_9GAMM</name>
<evidence type="ECO:0008006" key="3">
    <source>
        <dbReference type="Google" id="ProtNLM"/>
    </source>
</evidence>
<comment type="caution">
    <text evidence="1">The sequence shown here is derived from an EMBL/GenBank/DDBJ whole genome shotgun (WGS) entry which is preliminary data.</text>
</comment>
<gene>
    <name evidence="1" type="ORF">CWE22_10860</name>
</gene>
<dbReference type="Proteomes" id="UP000287766">
    <property type="component" value="Unassembled WGS sequence"/>
</dbReference>
<evidence type="ECO:0000313" key="1">
    <source>
        <dbReference type="EMBL" id="RUO39243.1"/>
    </source>
</evidence>
<organism evidence="1 2">
    <name type="scientific">Pseudidiomarina aestuarii</name>
    <dbReference type="NCBI Taxonomy" id="624146"/>
    <lineage>
        <taxon>Bacteria</taxon>
        <taxon>Pseudomonadati</taxon>
        <taxon>Pseudomonadota</taxon>
        <taxon>Gammaproteobacteria</taxon>
        <taxon>Alteromonadales</taxon>
        <taxon>Idiomarinaceae</taxon>
        <taxon>Pseudidiomarina</taxon>
    </lineage>
</organism>
<dbReference type="EMBL" id="PIPR01000003">
    <property type="protein sequence ID" value="RUO39243.1"/>
    <property type="molecule type" value="Genomic_DNA"/>
</dbReference>